<evidence type="ECO:0000313" key="5">
    <source>
        <dbReference type="Proteomes" id="UP001237642"/>
    </source>
</evidence>
<feature type="domain" description="AB hydrolase-1" evidence="3">
    <location>
        <begin position="30"/>
        <end position="300"/>
    </location>
</feature>
<accession>A0AAD8MN93</accession>
<dbReference type="PRINTS" id="PR00111">
    <property type="entry name" value="ABHYDROLASE"/>
</dbReference>
<organism evidence="4 5">
    <name type="scientific">Heracleum sosnowskyi</name>
    <dbReference type="NCBI Taxonomy" id="360622"/>
    <lineage>
        <taxon>Eukaryota</taxon>
        <taxon>Viridiplantae</taxon>
        <taxon>Streptophyta</taxon>
        <taxon>Embryophyta</taxon>
        <taxon>Tracheophyta</taxon>
        <taxon>Spermatophyta</taxon>
        <taxon>Magnoliopsida</taxon>
        <taxon>eudicotyledons</taxon>
        <taxon>Gunneridae</taxon>
        <taxon>Pentapetalae</taxon>
        <taxon>asterids</taxon>
        <taxon>campanulids</taxon>
        <taxon>Apiales</taxon>
        <taxon>Apiaceae</taxon>
        <taxon>Apioideae</taxon>
        <taxon>apioid superclade</taxon>
        <taxon>Tordylieae</taxon>
        <taxon>Tordyliinae</taxon>
        <taxon>Heracleum</taxon>
    </lineage>
</organism>
<evidence type="ECO:0000256" key="1">
    <source>
        <dbReference type="ARBA" id="ARBA00022801"/>
    </source>
</evidence>
<dbReference type="AlphaFoldDB" id="A0AAD8MN93"/>
<gene>
    <name evidence="4" type="ORF">POM88_025543</name>
</gene>
<reference evidence="4" key="1">
    <citation type="submission" date="2023-02" db="EMBL/GenBank/DDBJ databases">
        <title>Genome of toxic invasive species Heracleum sosnowskyi carries increased number of genes despite the absence of recent whole-genome duplications.</title>
        <authorList>
            <person name="Schelkunov M."/>
            <person name="Shtratnikova V."/>
            <person name="Makarenko M."/>
            <person name="Klepikova A."/>
            <person name="Omelchenko D."/>
            <person name="Novikova G."/>
            <person name="Obukhova E."/>
            <person name="Bogdanov V."/>
            <person name="Penin A."/>
            <person name="Logacheva M."/>
        </authorList>
    </citation>
    <scope>NUCLEOTIDE SEQUENCE</scope>
    <source>
        <strain evidence="4">Hsosn_3</strain>
        <tissue evidence="4">Leaf</tissue>
    </source>
</reference>
<comment type="similarity">
    <text evidence="2">Belongs to the AB hydrolase superfamily. Epoxide hydrolase family.</text>
</comment>
<evidence type="ECO:0000313" key="4">
    <source>
        <dbReference type="EMBL" id="KAK1378799.1"/>
    </source>
</evidence>
<dbReference type="Gene3D" id="3.40.50.1820">
    <property type="entry name" value="alpha/beta hydrolase"/>
    <property type="match status" value="1"/>
</dbReference>
<evidence type="ECO:0000259" key="3">
    <source>
        <dbReference type="Pfam" id="PF00561"/>
    </source>
</evidence>
<dbReference type="PANTHER" id="PTHR43329">
    <property type="entry name" value="EPOXIDE HYDROLASE"/>
    <property type="match status" value="1"/>
</dbReference>
<dbReference type="Proteomes" id="UP001237642">
    <property type="component" value="Unassembled WGS sequence"/>
</dbReference>
<evidence type="ECO:0000256" key="2">
    <source>
        <dbReference type="ARBA" id="ARBA00038334"/>
    </source>
</evidence>
<comment type="caution">
    <text evidence="4">The sequence shown here is derived from an EMBL/GenBank/DDBJ whole genome shotgun (WGS) entry which is preliminary data.</text>
</comment>
<protein>
    <submittedName>
        <fullName evidence="4">Soluble epoxide hydrolase</fullName>
    </submittedName>
</protein>
<proteinExistence type="inferred from homology"/>
<keyword evidence="1 4" id="KW-0378">Hydrolase</keyword>
<dbReference type="PRINTS" id="PR00412">
    <property type="entry name" value="EPOXHYDRLASE"/>
</dbReference>
<dbReference type="Pfam" id="PF00561">
    <property type="entry name" value="Abhydrolase_1"/>
    <property type="match status" value="1"/>
</dbReference>
<dbReference type="SUPFAM" id="SSF53474">
    <property type="entry name" value="alpha/beta-Hydrolases"/>
    <property type="match status" value="1"/>
</dbReference>
<dbReference type="InterPro" id="IPR000639">
    <property type="entry name" value="Epox_hydrolase-like"/>
</dbReference>
<dbReference type="InterPro" id="IPR000073">
    <property type="entry name" value="AB_hydrolase_1"/>
</dbReference>
<name>A0AAD8MN93_9APIA</name>
<dbReference type="InterPro" id="IPR029058">
    <property type="entry name" value="AB_hydrolase_fold"/>
</dbReference>
<reference evidence="4" key="2">
    <citation type="submission" date="2023-05" db="EMBL/GenBank/DDBJ databases">
        <authorList>
            <person name="Schelkunov M.I."/>
        </authorList>
    </citation>
    <scope>NUCLEOTIDE SEQUENCE</scope>
    <source>
        <strain evidence="4">Hsosn_3</strain>
        <tissue evidence="4">Leaf</tissue>
    </source>
</reference>
<sequence>MEKIEHKYIEVNGLKHHVADIGSSSGSQITILFLHGFPELWYTWRFQMIAVANAGYRAIAPDYRGYGWSDTPSEPEKATFDDLVSDMAAILDALDISKVFVIGQDVGGMVAYQFALRHPGRIHGIVTLGVPFMPPRPVEYHTLLPEGFYITRWQEPGRAEADFGRHDAKTVVRNIYILFARSEIPIALENQEIMDMLEPSTPLPSWFTEEDLAVYGAAYEKSGFQTALQVPYRAIRPTKNIQQPSNTPDPKVEAPALFITGEKDYVFKFPNMENYIKSGVVKMFVPNLEIEYIPEGSHFISEQFPDKVNELILSFISKNIQD</sequence>
<keyword evidence="5" id="KW-1185">Reference proteome</keyword>
<dbReference type="EMBL" id="JAUIZM010000006">
    <property type="protein sequence ID" value="KAK1378799.1"/>
    <property type="molecule type" value="Genomic_DNA"/>
</dbReference>
<dbReference type="GO" id="GO:0016787">
    <property type="term" value="F:hydrolase activity"/>
    <property type="evidence" value="ECO:0007669"/>
    <property type="project" value="UniProtKB-KW"/>
</dbReference>